<feature type="region of interest" description="Disordered" evidence="4">
    <location>
        <begin position="1096"/>
        <end position="1116"/>
    </location>
</feature>
<dbReference type="GO" id="GO:0005576">
    <property type="term" value="C:extracellular region"/>
    <property type="evidence" value="ECO:0007669"/>
    <property type="project" value="UniProtKB-SubCell"/>
</dbReference>
<accession>A0A1A9UX19</accession>
<dbReference type="PANTHER" id="PTHR46698:SF3">
    <property type="entry name" value="TENECTIN ISOFORM 1-RELATED"/>
    <property type="match status" value="1"/>
</dbReference>
<dbReference type="InterPro" id="IPR001007">
    <property type="entry name" value="VWF_dom"/>
</dbReference>
<evidence type="ECO:0000256" key="3">
    <source>
        <dbReference type="ARBA" id="ARBA00022729"/>
    </source>
</evidence>
<feature type="signal peptide" evidence="5">
    <location>
        <begin position="1"/>
        <end position="30"/>
    </location>
</feature>
<dbReference type="Proteomes" id="UP000078200">
    <property type="component" value="Unassembled WGS sequence"/>
</dbReference>
<evidence type="ECO:0000256" key="4">
    <source>
        <dbReference type="SAM" id="MobiDB-lite"/>
    </source>
</evidence>
<feature type="compositionally biased region" description="Basic and acidic residues" evidence="4">
    <location>
        <begin position="1758"/>
        <end position="1776"/>
    </location>
</feature>
<dbReference type="SMART" id="SM00214">
    <property type="entry name" value="VWC"/>
    <property type="match status" value="5"/>
</dbReference>
<evidence type="ECO:0000313" key="7">
    <source>
        <dbReference type="EnsemblMetazoa" id="GAUT018585-PA"/>
    </source>
</evidence>
<feature type="chain" id="PRO_5008398899" evidence="5">
    <location>
        <begin position="31"/>
        <end position="2414"/>
    </location>
</feature>
<reference evidence="7" key="1">
    <citation type="submission" date="2020-05" db="UniProtKB">
        <authorList>
            <consortium name="EnsemblMetazoa"/>
        </authorList>
    </citation>
    <scope>IDENTIFICATION</scope>
    <source>
        <strain evidence="7">TTRI</strain>
    </source>
</reference>
<keyword evidence="2" id="KW-0964">Secreted</keyword>
<feature type="compositionally biased region" description="Polar residues" evidence="4">
    <location>
        <begin position="811"/>
        <end position="824"/>
    </location>
</feature>
<feature type="region of interest" description="Disordered" evidence="4">
    <location>
        <begin position="408"/>
        <end position="429"/>
    </location>
</feature>
<evidence type="ECO:0000259" key="6">
    <source>
        <dbReference type="PROSITE" id="PS50184"/>
    </source>
</evidence>
<dbReference type="InterPro" id="IPR052424">
    <property type="entry name" value="Kielin_Chordin-BMP_Reg"/>
</dbReference>
<keyword evidence="3 5" id="KW-0732">Signal</keyword>
<dbReference type="SUPFAM" id="SSF57603">
    <property type="entry name" value="FnI-like domain"/>
    <property type="match status" value="6"/>
</dbReference>
<feature type="compositionally biased region" description="Polar residues" evidence="4">
    <location>
        <begin position="836"/>
        <end position="847"/>
    </location>
</feature>
<protein>
    <submittedName>
        <fullName evidence="7">VWFC domain-containing protein</fullName>
    </submittedName>
</protein>
<dbReference type="EnsemblMetazoa" id="GAUT018585-RA">
    <property type="protein sequence ID" value="GAUT018585-PA"/>
    <property type="gene ID" value="GAUT018585"/>
</dbReference>
<feature type="compositionally biased region" description="Polar residues" evidence="4">
    <location>
        <begin position="408"/>
        <end position="418"/>
    </location>
</feature>
<dbReference type="PANTHER" id="PTHR46698">
    <property type="entry name" value="CROSSVEINLESS 2"/>
    <property type="match status" value="1"/>
</dbReference>
<keyword evidence="8" id="KW-1185">Reference proteome</keyword>
<name>A0A1A9UX19_GLOAU</name>
<organism evidence="7 8">
    <name type="scientific">Glossina austeni</name>
    <name type="common">Savannah tsetse fly</name>
    <dbReference type="NCBI Taxonomy" id="7395"/>
    <lineage>
        <taxon>Eukaryota</taxon>
        <taxon>Metazoa</taxon>
        <taxon>Ecdysozoa</taxon>
        <taxon>Arthropoda</taxon>
        <taxon>Hexapoda</taxon>
        <taxon>Insecta</taxon>
        <taxon>Pterygota</taxon>
        <taxon>Neoptera</taxon>
        <taxon>Endopterygota</taxon>
        <taxon>Diptera</taxon>
        <taxon>Brachycera</taxon>
        <taxon>Muscomorpha</taxon>
        <taxon>Hippoboscoidea</taxon>
        <taxon>Glossinidae</taxon>
        <taxon>Glossina</taxon>
    </lineage>
</organism>
<feature type="domain" description="VWFC" evidence="6">
    <location>
        <begin position="237"/>
        <end position="305"/>
    </location>
</feature>
<feature type="region of interest" description="Disordered" evidence="4">
    <location>
        <begin position="2181"/>
        <end position="2202"/>
    </location>
</feature>
<feature type="compositionally biased region" description="Basic and acidic residues" evidence="4">
    <location>
        <begin position="419"/>
        <end position="429"/>
    </location>
</feature>
<dbReference type="VEuPathDB" id="VectorBase:GAUT018585"/>
<feature type="region of interest" description="Disordered" evidence="4">
    <location>
        <begin position="801"/>
        <end position="854"/>
    </location>
</feature>
<dbReference type="PROSITE" id="PS50184">
    <property type="entry name" value="VWFC_2"/>
    <property type="match status" value="1"/>
</dbReference>
<feature type="compositionally biased region" description="Basic and acidic residues" evidence="4">
    <location>
        <begin position="1099"/>
        <end position="1116"/>
    </location>
</feature>
<evidence type="ECO:0000256" key="5">
    <source>
        <dbReference type="SAM" id="SignalP"/>
    </source>
</evidence>
<dbReference type="STRING" id="7395.A0A1A9UX19"/>
<evidence type="ECO:0000313" key="8">
    <source>
        <dbReference type="Proteomes" id="UP000078200"/>
    </source>
</evidence>
<evidence type="ECO:0000256" key="2">
    <source>
        <dbReference type="ARBA" id="ARBA00022525"/>
    </source>
</evidence>
<comment type="subcellular location">
    <subcellularLocation>
        <location evidence="1">Secreted</location>
    </subcellularLocation>
</comment>
<sequence length="2414" mass="269944">MERKRLNHLGFDMHVCAVLAFLMIPLVAQTAPLQEFNEVQQYTEGCYYNYNHYNEGDRIMTNEPCLNCTCHNKMLMCYLRVCPFTKPIGHDCIVEKREDQCCPIITCPEVPVDVAHHLTETDTQLNVPEKYGCNLNGKFYPEGAQVPSNPTTPCELCYCIKNRTSCLMQECTLHIEGCMPIYNRGSCCPIRYNCDHENDVLDLEDNYSTTFITTQQTTERPTPGFILTTTAMSATSTKCVQNDQFYVDGSRVPGESPCQNCYCMRGDIICAVQECKSSLLATNGKICIVAPANESECCSNNYVCEDDVTTYQNFNTSTLPYSNLDEKVGDISSIPIEDLHSSISEDDIRLQAHIDKHESNGIHRDKFAIAEYERTEYLGLLTEFLPTDNPIQRTTYSDDKYFSSETIDTSDIQTSTKTNGKEKDPHTPTEEAAIKKNIFVKNGKEGEESDIEELINESAGNRDYITNEKNNTFTTEALNGYRQDEINDSNMTTELSTTTHSVSKDHDSTSIDFDDSANHLISMIAEPYELTTTSLVSYKRENADYIKDGDIQEQFTKAPEFEEKLEIKNLKADKTEFESPYYFKHETQTKSLDSDEIFDDIAFTDNKFEPITEPVNNRESLKVEEFLVQTNLPSERNNDVVSTKAIEIHHIAHELTEVDTTSPTVYDRQNLNNYEKNIGNLALTDEESVVSLNNITVRPLILDFTPDASSKSQYLESDNQVTDILQELFTNESDAEANKDEQTNPLITKSTVVEQPGLIDIKQYNEFTEYTSEVPFLTGVAKFTTEGTIFKTAIQQINNGSLASTPDERISPSSNDGKSVSSKPKNVEVDAIGETTLRSGDTPQYYSNEEKTTSHYGFRSEDERFIEASTNGEKFSSASQTTEGIINENQENIGVTSFTNVGERSTVNKQIFGMLLPKSEAETATQLANTGIEQITNPSIGDNKSDVAKERVQTILYEPIELKEKILSYYTPSQDFSEDSTQANISNTTTLEDIAENTTRTSGKLDEEFALTTSVSDEKVTERIESTRKITTYVRPTKTMVIEEQPKKIIRQHPGAETTTSISESVATEYQATGVLTKDSDLKAKGKQTEYFEYEEYESTEKPLEEDQSRKVEKESEKITVKAEGVISSMQPLEAASVLHSSANVATEISDYDSVGYSDEPFNALNDEKYLTTTEEWPSDVAKKSEFGIFAETSKFISTEPSRLSQENQTTGEEIATATTEAIVNNQSDHFLGNHSVNFKISESNIDDEPKIIATDKSMLAKTPSTLPTLLLKMFDDNEGFSSAIGNNDHTTKKTIREPLESTEEQMFTNDVTTPTENATNFIDQYTTAIILLQKPAQNYEKMENVTTNMKTITSHFALGEISDVHLPPIIPGEGSCLIDQKTYGNNAVVPISDKCEISCKCVNSVVICDRMHCNIPTNVDRCIIDEDKSDKCCPNYICDTTTFPPKMHYITEPIENYKNYIGLSEPTTDKESFIVDKTDNNFNTFERLSTVVADDDVFIVQSTKESATQESELAEKIEGITRTTLTSANVENKYPVSRISTHKPSEEYEKNENGSGLLDVLLNQANATTEIWGFVSTSDQLTTLASVEDPNSDLFKSAQNIVTTENVTVMKPNGLSFSTLDANITNTQNQYVTDSTSYFVNSETQANTNIFKTERLGANDIRLENSTSDNYLTNSINQVLGLSEKNNGDEGTTTLRTLENPELITLRTRFINTSQEVLEVNTYPVTEILETASLSGKEEISTAIPTTIFLPSNEKNSTLDEKEFQGTKPTEKSFVDSEETSSEQEDLYTQKVFFTSAHIPFTDETFTASDEYVNPQEIISIPPTNALNNTVIDQHTEIAKKMFAAVITEEKDQTSLNEIIENDLIEDVGLAIETTHSTVEFPALKVVSEQISEPSSTLISVSYGPTTHNNFKIGDITTYKSNVEEFSTPAELYTLFESENMVTAPPGYTMNVLKEELNGSSLLQNEFILSPTIQPITEYIGQINNLSTSEENEKKVLYTNNEFVTRAIFEKEQYPLTVTVEPNIKVINFEDNEKNFDLNETLIKYATEGNDQINVKENNPSLLTITSNFKSGPDYTTEHDRQITESTVMNTKLTRITENIAHFENKESFVGSQNQISENLYDISAITTTKNNLLTENINKNIISIGSDERTDQSAYSSTIYPLLSYHIPTDKLSEIFEQNTNKDEAQSPPSTERISTKSSSEILTITTTTATPVITTTLLTTQYPQQPAIYGQQPQYPSYTEDEYTDEDETEIFGPGTCRYGGKLYVSAQQIPRDDPCDFCFCFRSDIICLQQSCPPPISGCHEEPISGFCCPRYECPVSMATVLNVTTSTTTTSTTLPPHFLHHSYGNTVQRIGCLINGRSYRVGDKIESTSGPCINCSCGGDGKMKCEPQACVPEPTMQEVMAVVAASHKR</sequence>
<evidence type="ECO:0000256" key="1">
    <source>
        <dbReference type="ARBA" id="ARBA00004613"/>
    </source>
</evidence>
<feature type="region of interest" description="Disordered" evidence="4">
    <location>
        <begin position="1755"/>
        <end position="1784"/>
    </location>
</feature>
<proteinExistence type="predicted"/>